<dbReference type="Gene3D" id="1.20.120.340">
    <property type="entry name" value="Flagellar protein FliS"/>
    <property type="match status" value="1"/>
</dbReference>
<dbReference type="HOGENOM" id="CLU_080373_4_2_7"/>
<dbReference type="KEGG" id="drt:Dret_0634"/>
<dbReference type="CDD" id="cd16098">
    <property type="entry name" value="FliS"/>
    <property type="match status" value="1"/>
</dbReference>
<keyword evidence="9" id="KW-1185">Reference proteome</keyword>
<evidence type="ECO:0000256" key="7">
    <source>
        <dbReference type="SAM" id="MobiDB-lite"/>
    </source>
</evidence>
<evidence type="ECO:0000256" key="2">
    <source>
        <dbReference type="ARBA" id="ARBA00008787"/>
    </source>
</evidence>
<dbReference type="OrthoDB" id="5343669at2"/>
<evidence type="ECO:0000313" key="8">
    <source>
        <dbReference type="EMBL" id="ACV67928.1"/>
    </source>
</evidence>
<dbReference type="PIRSF" id="PIRSF039090">
    <property type="entry name" value="Flis"/>
    <property type="match status" value="1"/>
</dbReference>
<evidence type="ECO:0000256" key="4">
    <source>
        <dbReference type="ARBA" id="ARBA00022795"/>
    </source>
</evidence>
<dbReference type="Pfam" id="PF02561">
    <property type="entry name" value="FliS"/>
    <property type="match status" value="1"/>
</dbReference>
<dbReference type="PANTHER" id="PTHR34773:SF1">
    <property type="entry name" value="FLAGELLAR SECRETION CHAPERONE FLIS"/>
    <property type="match status" value="1"/>
</dbReference>
<keyword evidence="8" id="KW-0966">Cell projection</keyword>
<dbReference type="PANTHER" id="PTHR34773">
    <property type="entry name" value="FLAGELLAR SECRETION CHAPERONE FLIS"/>
    <property type="match status" value="1"/>
</dbReference>
<evidence type="ECO:0000256" key="3">
    <source>
        <dbReference type="ARBA" id="ARBA00022490"/>
    </source>
</evidence>
<dbReference type="SUPFAM" id="SSF101116">
    <property type="entry name" value="Flagellar export chaperone FliS"/>
    <property type="match status" value="1"/>
</dbReference>
<dbReference type="EMBL" id="CP001734">
    <property type="protein sequence ID" value="ACV67928.1"/>
    <property type="molecule type" value="Genomic_DNA"/>
</dbReference>
<dbReference type="NCBIfam" id="TIGR00208">
    <property type="entry name" value="fliS"/>
    <property type="match status" value="1"/>
</dbReference>
<keyword evidence="8" id="KW-0282">Flagellum</keyword>
<comment type="subcellular location">
    <subcellularLocation>
        <location evidence="1 6">Cytoplasm</location>
        <location evidence="1 6">Cytosol</location>
    </subcellularLocation>
</comment>
<evidence type="ECO:0000256" key="5">
    <source>
        <dbReference type="ARBA" id="ARBA00023186"/>
    </source>
</evidence>
<dbReference type="RefSeq" id="WP_015751086.1">
    <property type="nucleotide sequence ID" value="NC_013223.1"/>
</dbReference>
<dbReference type="Proteomes" id="UP000001052">
    <property type="component" value="Chromosome"/>
</dbReference>
<protein>
    <recommendedName>
        <fullName evidence="6">Flagellar secretion chaperone FliS</fullName>
    </recommendedName>
</protein>
<feature type="region of interest" description="Disordered" evidence="7">
    <location>
        <begin position="125"/>
        <end position="152"/>
    </location>
</feature>
<dbReference type="eggNOG" id="COG1516">
    <property type="taxonomic scope" value="Bacteria"/>
</dbReference>
<dbReference type="GO" id="GO:0044780">
    <property type="term" value="P:bacterial-type flagellum assembly"/>
    <property type="evidence" value="ECO:0007669"/>
    <property type="project" value="InterPro"/>
</dbReference>
<accession>C8WZ12</accession>
<reference evidence="8 9" key="2">
    <citation type="journal article" date="2010" name="Stand. Genomic Sci.">
        <title>Complete genome sequence of Desulfohalobium retbaense type strain (HR(100)).</title>
        <authorList>
            <person name="Spring S."/>
            <person name="Nolan M."/>
            <person name="Lapidus A."/>
            <person name="Glavina Del Rio T."/>
            <person name="Copeland A."/>
            <person name="Tice H."/>
            <person name="Cheng J.F."/>
            <person name="Lucas S."/>
            <person name="Land M."/>
            <person name="Chen F."/>
            <person name="Bruce D."/>
            <person name="Goodwin L."/>
            <person name="Pitluck S."/>
            <person name="Ivanova N."/>
            <person name="Mavromatis K."/>
            <person name="Mikhailova N."/>
            <person name="Pati A."/>
            <person name="Chen A."/>
            <person name="Palaniappan K."/>
            <person name="Hauser L."/>
            <person name="Chang Y.J."/>
            <person name="Jeffries C.D."/>
            <person name="Munk C."/>
            <person name="Kiss H."/>
            <person name="Chain P."/>
            <person name="Han C."/>
            <person name="Brettin T."/>
            <person name="Detter J.C."/>
            <person name="Schuler E."/>
            <person name="Goker M."/>
            <person name="Rohde M."/>
            <person name="Bristow J."/>
            <person name="Eisen J.A."/>
            <person name="Markowitz V."/>
            <person name="Hugenholtz P."/>
            <person name="Kyrpides N.C."/>
            <person name="Klenk H.P."/>
        </authorList>
    </citation>
    <scope>NUCLEOTIDE SEQUENCE [LARGE SCALE GENOMIC DNA]</scope>
    <source>
        <strain evidence="8 9">DSM 5692</strain>
    </source>
</reference>
<evidence type="ECO:0000313" key="9">
    <source>
        <dbReference type="Proteomes" id="UP000001052"/>
    </source>
</evidence>
<dbReference type="GO" id="GO:0005829">
    <property type="term" value="C:cytosol"/>
    <property type="evidence" value="ECO:0007669"/>
    <property type="project" value="UniProtKB-SubCell"/>
</dbReference>
<comment type="similarity">
    <text evidence="2 6">Belongs to the FliS family.</text>
</comment>
<sequence length="152" mass="17479">MQPVNPYQQNQVHTAPREDILLQLFEGAIIRLKQAQDYKIKNQIGKAREQRIKAFDIISYLDATLDANADQELVDSLHSLYDFMLREITQASLNDDFERLDNVVDVLSTLFEGWKDAVAEYKKSQHQHKPLGGPSYGQAENYGDMRSYEGSR</sequence>
<dbReference type="AlphaFoldDB" id="C8WZ12"/>
<dbReference type="InterPro" id="IPR003713">
    <property type="entry name" value="FliS"/>
</dbReference>
<reference evidence="9" key="1">
    <citation type="submission" date="2009-09" db="EMBL/GenBank/DDBJ databases">
        <title>The complete chromosome of Desulfohalobium retbaense DSM 5692.</title>
        <authorList>
            <consortium name="US DOE Joint Genome Institute (JGI-PGF)"/>
            <person name="Lucas S."/>
            <person name="Copeland A."/>
            <person name="Lapidus A."/>
            <person name="Glavina del Rio T."/>
            <person name="Dalin E."/>
            <person name="Tice H."/>
            <person name="Bruce D."/>
            <person name="Goodwin L."/>
            <person name="Pitluck S."/>
            <person name="Kyrpides N."/>
            <person name="Mavromatis K."/>
            <person name="Ivanova N."/>
            <person name="Mikhailova N."/>
            <person name="Munk A.C."/>
            <person name="Brettin T."/>
            <person name="Detter J.C."/>
            <person name="Han C."/>
            <person name="Tapia R."/>
            <person name="Larimer F."/>
            <person name="Land M."/>
            <person name="Hauser L."/>
            <person name="Markowitz V."/>
            <person name="Cheng J.-F."/>
            <person name="Hugenholtz P."/>
            <person name="Woyke T."/>
            <person name="Wu D."/>
            <person name="Spring S."/>
            <person name="Klenk H.-P."/>
            <person name="Eisen J.A."/>
        </authorList>
    </citation>
    <scope>NUCLEOTIDE SEQUENCE [LARGE SCALE GENOMIC DNA]</scope>
    <source>
        <strain evidence="9">DSM 5692</strain>
    </source>
</reference>
<evidence type="ECO:0000256" key="6">
    <source>
        <dbReference type="PIRNR" id="PIRNR039090"/>
    </source>
</evidence>
<keyword evidence="5" id="KW-0143">Chaperone</keyword>
<evidence type="ECO:0000256" key="1">
    <source>
        <dbReference type="ARBA" id="ARBA00004514"/>
    </source>
</evidence>
<name>C8WZ12_DESRD</name>
<keyword evidence="3 6" id="KW-0963">Cytoplasm</keyword>
<proteinExistence type="inferred from homology"/>
<dbReference type="STRING" id="485915.Dret_0634"/>
<keyword evidence="8" id="KW-0969">Cilium</keyword>
<organism evidence="8 9">
    <name type="scientific">Desulfohalobium retbaense (strain ATCC 49708 / DSM 5692 / JCM 16813 / HR100)</name>
    <dbReference type="NCBI Taxonomy" id="485915"/>
    <lineage>
        <taxon>Bacteria</taxon>
        <taxon>Pseudomonadati</taxon>
        <taxon>Thermodesulfobacteriota</taxon>
        <taxon>Desulfovibrionia</taxon>
        <taxon>Desulfovibrionales</taxon>
        <taxon>Desulfohalobiaceae</taxon>
        <taxon>Desulfohalobium</taxon>
    </lineage>
</organism>
<dbReference type="InterPro" id="IPR036584">
    <property type="entry name" value="FliS_sf"/>
</dbReference>
<keyword evidence="4 6" id="KW-1005">Bacterial flagellum biogenesis</keyword>
<gene>
    <name evidence="8" type="ordered locus">Dret_0634</name>
</gene>
<dbReference type="GO" id="GO:0071973">
    <property type="term" value="P:bacterial-type flagellum-dependent cell motility"/>
    <property type="evidence" value="ECO:0007669"/>
    <property type="project" value="TreeGrafter"/>
</dbReference>